<feature type="compositionally biased region" description="Basic and acidic residues" evidence="2">
    <location>
        <begin position="451"/>
        <end position="468"/>
    </location>
</feature>
<proteinExistence type="predicted"/>
<protein>
    <submittedName>
        <fullName evidence="3">Uncharacterized protein</fullName>
    </submittedName>
</protein>
<gene>
    <name evidence="3" type="ORF">TM35_000341660</name>
</gene>
<comment type="caution">
    <text evidence="3">The sequence shown here is derived from an EMBL/GenBank/DDBJ whole genome shotgun (WGS) entry which is preliminary data.</text>
</comment>
<name>A0A1X0NLB9_9TRYP</name>
<dbReference type="GeneID" id="39988844"/>
<dbReference type="RefSeq" id="XP_028879620.1">
    <property type="nucleotide sequence ID" value="XM_029029064.1"/>
</dbReference>
<accession>A0A1X0NLB9</accession>
<feature type="region of interest" description="Disordered" evidence="2">
    <location>
        <begin position="140"/>
        <end position="170"/>
    </location>
</feature>
<reference evidence="3 4" key="1">
    <citation type="submission" date="2017-03" db="EMBL/GenBank/DDBJ databases">
        <title>An alternative strategy for trypanosome survival in the mammalian bloodstream revealed through genome and transcriptome analysis of the ubiquitous bovine parasite Trypanosoma (Megatrypanum) theileri.</title>
        <authorList>
            <person name="Kelly S."/>
            <person name="Ivens A."/>
            <person name="Mott A."/>
            <person name="O'Neill E."/>
            <person name="Emms D."/>
            <person name="Macleod O."/>
            <person name="Voorheis P."/>
            <person name="Matthews J."/>
            <person name="Matthews K."/>
            <person name="Carrington M."/>
        </authorList>
    </citation>
    <scope>NUCLEOTIDE SEQUENCE [LARGE SCALE GENOMIC DNA]</scope>
    <source>
        <strain evidence="3">Edinburgh</strain>
    </source>
</reference>
<evidence type="ECO:0000313" key="4">
    <source>
        <dbReference type="Proteomes" id="UP000192257"/>
    </source>
</evidence>
<feature type="compositionally biased region" description="Basic and acidic residues" evidence="2">
    <location>
        <begin position="144"/>
        <end position="170"/>
    </location>
</feature>
<feature type="region of interest" description="Disordered" evidence="2">
    <location>
        <begin position="31"/>
        <end position="51"/>
    </location>
</feature>
<evidence type="ECO:0000256" key="1">
    <source>
        <dbReference type="SAM" id="Coils"/>
    </source>
</evidence>
<keyword evidence="1" id="KW-0175">Coiled coil</keyword>
<dbReference type="Proteomes" id="UP000192257">
    <property type="component" value="Unassembled WGS sequence"/>
</dbReference>
<keyword evidence="4" id="KW-1185">Reference proteome</keyword>
<feature type="compositionally biased region" description="Polar residues" evidence="2">
    <location>
        <begin position="469"/>
        <end position="484"/>
    </location>
</feature>
<sequence>MQASFSGNIVHSRSMPSIASTSAGFRHPEWELSSNSHENSSSSINSSWDNHGGELQERIERLLSHWEDTTSEVIMKWGSIGVKSSEYTKILHRNIIEKKQREEEERELQKIRAERKTEQKRRERQTRMASNFWARRHEKCKKSGSHEFVNRNRTPPKEEPHPSKTQRDIETRSCSVPIRQTHIATVQKLRKRLVTTPITHTALERHETKADSEYISKVFPIEVDQLSWTSSGKNQDNFSEKRNHSDQPILSAMLISYEEQQQSEKKESLVVEEYIPYLTASEFEEATVKNESSSLLIMPVAVQTETKLLASAVEGKEEVIDEFEDDSFKFLGAVVKDMVPPKKVPHGDATNELVMTHSNSSSINSSKNKSKRINKKGTIETIITAKNKNDEVIEHKMEVTEFKKDFPDGKVEANDVSLFDSTEATGPSEEEQEKSKESVSYTSIHSASSQDETKQPHSETLRLEKSLDESGNLTSANIEHSVSTVKEESGTDSIYSDDFEVSSISENDAL</sequence>
<organism evidence="3 4">
    <name type="scientific">Trypanosoma theileri</name>
    <dbReference type="NCBI Taxonomy" id="67003"/>
    <lineage>
        <taxon>Eukaryota</taxon>
        <taxon>Discoba</taxon>
        <taxon>Euglenozoa</taxon>
        <taxon>Kinetoplastea</taxon>
        <taxon>Metakinetoplastina</taxon>
        <taxon>Trypanosomatida</taxon>
        <taxon>Trypanosomatidae</taxon>
        <taxon>Trypanosoma</taxon>
    </lineage>
</organism>
<feature type="compositionally biased region" description="Polar residues" evidence="2">
    <location>
        <begin position="441"/>
        <end position="450"/>
    </location>
</feature>
<evidence type="ECO:0000256" key="2">
    <source>
        <dbReference type="SAM" id="MobiDB-lite"/>
    </source>
</evidence>
<feature type="coiled-coil region" evidence="1">
    <location>
        <begin position="94"/>
        <end position="128"/>
    </location>
</feature>
<dbReference type="VEuPathDB" id="TriTrypDB:TM35_000341660"/>
<dbReference type="AlphaFoldDB" id="A0A1X0NLB9"/>
<feature type="region of interest" description="Disordered" evidence="2">
    <location>
        <begin position="413"/>
        <end position="492"/>
    </location>
</feature>
<dbReference type="OrthoDB" id="253120at2759"/>
<dbReference type="EMBL" id="NBCO01000034">
    <property type="protein sequence ID" value="ORC85554.1"/>
    <property type="molecule type" value="Genomic_DNA"/>
</dbReference>
<feature type="compositionally biased region" description="Low complexity" evidence="2">
    <location>
        <begin position="33"/>
        <end position="47"/>
    </location>
</feature>
<evidence type="ECO:0000313" key="3">
    <source>
        <dbReference type="EMBL" id="ORC85554.1"/>
    </source>
</evidence>